<dbReference type="Proteomes" id="UP001195965">
    <property type="component" value="Chromosome"/>
</dbReference>
<dbReference type="EMBL" id="CP127526">
    <property type="protein sequence ID" value="XRI73004.1"/>
    <property type="molecule type" value="Genomic_DNA"/>
</dbReference>
<reference evidence="1 2" key="1">
    <citation type="journal article" date="2021" name="ISME J.">
        <title>Genomic evolution of the class Acidithiobacillia: deep-branching Proteobacteria living in extreme acidic conditions.</title>
        <authorList>
            <person name="Moya-Beltran A."/>
            <person name="Beard S."/>
            <person name="Rojas-Villalobos C."/>
            <person name="Issotta F."/>
            <person name="Gallardo Y."/>
            <person name="Ulloa R."/>
            <person name="Giaveno A."/>
            <person name="Degli Esposti M."/>
            <person name="Johnson D.B."/>
            <person name="Quatrini R."/>
        </authorList>
    </citation>
    <scope>NUCLEOTIDE SEQUENCE [LARGE SCALE GENOMIC DNA]</scope>
    <source>
        <strain evidence="1 2">GG1-14</strain>
    </source>
</reference>
<gene>
    <name evidence="1" type="ORF">HHS34_011200</name>
</gene>
<accession>A0ACD5HE13</accession>
<name>A0ACD5HE13_9PROT</name>
<evidence type="ECO:0000313" key="2">
    <source>
        <dbReference type="Proteomes" id="UP001195965"/>
    </source>
</evidence>
<keyword evidence="2" id="KW-1185">Reference proteome</keyword>
<proteinExistence type="predicted"/>
<evidence type="ECO:0000313" key="1">
    <source>
        <dbReference type="EMBL" id="XRI73004.1"/>
    </source>
</evidence>
<organism evidence="1 2">
    <name type="scientific">Acidithiobacillus montserratensis</name>
    <dbReference type="NCBI Taxonomy" id="2729135"/>
    <lineage>
        <taxon>Bacteria</taxon>
        <taxon>Pseudomonadati</taxon>
        <taxon>Pseudomonadota</taxon>
        <taxon>Acidithiobacillia</taxon>
        <taxon>Acidithiobacillales</taxon>
        <taxon>Acidithiobacillaceae</taxon>
        <taxon>Acidithiobacillus</taxon>
    </lineage>
</organism>
<protein>
    <submittedName>
        <fullName evidence="1">FAD binding domain-containing protein</fullName>
    </submittedName>
</protein>
<sequence>MGEAISLLSKMPLDHYQIISGGTDVMVTQRLSMHQKNRDWLDLSAIPDLKEIEVHDKGIRIGAGVTLSALRRHPQVQKFWPMLAASAAVTGAAPIQNRATLGGNLCNASPAADNAPVLLAYGASLEIAGQQGSRIMDYAAFHVAYRKTALAAAELLVAVHIPYPPDKSVSLYRKVGTRAAQAIAKVGVAACFQIDAAKTIVQARFGIASVAAIPCSLPTVSHYLQGKKIKQIDAAIVRKGITHDIAPVDDIRSSAEYRLETTSRLIWDAIQHVE</sequence>